<dbReference type="InterPro" id="IPR053925">
    <property type="entry name" value="RecX_HTH_3rd"/>
</dbReference>
<evidence type="ECO:0000256" key="2">
    <source>
        <dbReference type="ARBA" id="ARBA00009695"/>
    </source>
</evidence>
<dbReference type="InterPro" id="IPR053926">
    <property type="entry name" value="RecX_HTH_1st"/>
</dbReference>
<feature type="domain" description="RecX first three-helical" evidence="8">
    <location>
        <begin position="66"/>
        <end position="104"/>
    </location>
</feature>
<evidence type="ECO:0000256" key="4">
    <source>
        <dbReference type="ARBA" id="ARBA00022490"/>
    </source>
</evidence>
<proteinExistence type="inferred from homology"/>
<dbReference type="InterPro" id="IPR053924">
    <property type="entry name" value="RecX_HTH_2nd"/>
</dbReference>
<dbReference type="InterPro" id="IPR003783">
    <property type="entry name" value="Regulatory_RecX"/>
</dbReference>
<reference evidence="9" key="1">
    <citation type="submission" date="2022-09" db="EMBL/GenBank/DDBJ databases">
        <title>Complete Genomes of Fervidibacillus albus and Fervidibacillus halotolerans isolated from tidal flat sediments.</title>
        <authorList>
            <person name="Kwon K.K."/>
            <person name="Yang S.-H."/>
            <person name="Park M.J."/>
            <person name="Oh H.-M."/>
        </authorList>
    </citation>
    <scope>NUCLEOTIDE SEQUENCE</scope>
    <source>
        <strain evidence="9">MEBiC13594</strain>
    </source>
</reference>
<organism evidence="9 10">
    <name type="scientific">Fervidibacillus halotolerans</name>
    <dbReference type="NCBI Taxonomy" id="2980027"/>
    <lineage>
        <taxon>Bacteria</taxon>
        <taxon>Bacillati</taxon>
        <taxon>Bacillota</taxon>
        <taxon>Bacilli</taxon>
        <taxon>Bacillales</taxon>
        <taxon>Bacillaceae</taxon>
        <taxon>Fervidibacillus</taxon>
    </lineage>
</organism>
<dbReference type="GO" id="GO:0005737">
    <property type="term" value="C:cytoplasm"/>
    <property type="evidence" value="ECO:0007669"/>
    <property type="project" value="UniProtKB-SubCell"/>
</dbReference>
<dbReference type="PANTHER" id="PTHR33602:SF1">
    <property type="entry name" value="REGULATORY PROTEIN RECX FAMILY PROTEIN"/>
    <property type="match status" value="1"/>
</dbReference>
<feature type="domain" description="RecX third three-helical" evidence="7">
    <location>
        <begin position="218"/>
        <end position="262"/>
    </location>
</feature>
<evidence type="ECO:0000256" key="1">
    <source>
        <dbReference type="ARBA" id="ARBA00004496"/>
    </source>
</evidence>
<dbReference type="KEGG" id="fhl:OE105_01945"/>
<sequence>MPVITKIAVNRQQPNNYDIEFDQKDWFQTITICKDTLIRFRLSKGMELDENQLQQIVFEDEVQKGFNRAISYLSHSMRSVKQVKDHLSEKGFPSYVVEEVIDRLKQKGYVNDKDFARSFIQTYIKTTDKGPIAVKKLLQDKGIDEQTIEEEITLFSLDIQLEKARRLSLKWVKRKQGLSVSLLKEQLYVMLKRKGYEDEAIQEVVYETLQSLDEAHNLAAIKIQGEKALKKYAKVPPEERKWKIKQFLYRKGFSSELIHRYVENLQELE</sequence>
<dbReference type="HAMAP" id="MF_01114">
    <property type="entry name" value="RecX"/>
    <property type="match status" value="1"/>
</dbReference>
<keyword evidence="4 5" id="KW-0963">Cytoplasm</keyword>
<dbReference type="AlphaFoldDB" id="A0A9E8RYK5"/>
<dbReference type="Pfam" id="PF21981">
    <property type="entry name" value="RecX_HTH3"/>
    <property type="match status" value="1"/>
</dbReference>
<evidence type="ECO:0000313" key="10">
    <source>
        <dbReference type="Proteomes" id="UP001164726"/>
    </source>
</evidence>
<dbReference type="Gene3D" id="1.10.10.10">
    <property type="entry name" value="Winged helix-like DNA-binding domain superfamily/Winged helix DNA-binding domain"/>
    <property type="match status" value="4"/>
</dbReference>
<dbReference type="Pfam" id="PF02631">
    <property type="entry name" value="RecX_HTH2"/>
    <property type="match status" value="1"/>
</dbReference>
<evidence type="ECO:0000259" key="8">
    <source>
        <dbReference type="Pfam" id="PF21982"/>
    </source>
</evidence>
<dbReference type="RefSeq" id="WP_275421063.1">
    <property type="nucleotide sequence ID" value="NZ_CP106877.1"/>
</dbReference>
<evidence type="ECO:0000313" key="9">
    <source>
        <dbReference type="EMBL" id="WAA12931.1"/>
    </source>
</evidence>
<feature type="domain" description="RecX second three-helical" evidence="6">
    <location>
        <begin position="111"/>
        <end position="150"/>
    </location>
</feature>
<protein>
    <recommendedName>
        <fullName evidence="3 5">Regulatory protein RecX</fullName>
    </recommendedName>
</protein>
<dbReference type="Pfam" id="PF21982">
    <property type="entry name" value="RecX_HTH1"/>
    <property type="match status" value="1"/>
</dbReference>
<comment type="function">
    <text evidence="5">Modulates RecA activity.</text>
</comment>
<comment type="subcellular location">
    <subcellularLocation>
        <location evidence="1 5">Cytoplasm</location>
    </subcellularLocation>
</comment>
<gene>
    <name evidence="5" type="primary">recX</name>
    <name evidence="9" type="ORF">OE105_01945</name>
</gene>
<dbReference type="GO" id="GO:0006282">
    <property type="term" value="P:regulation of DNA repair"/>
    <property type="evidence" value="ECO:0007669"/>
    <property type="project" value="UniProtKB-UniRule"/>
</dbReference>
<dbReference type="PANTHER" id="PTHR33602">
    <property type="entry name" value="REGULATORY PROTEIN RECX FAMILY PROTEIN"/>
    <property type="match status" value="1"/>
</dbReference>
<dbReference type="Proteomes" id="UP001164726">
    <property type="component" value="Chromosome"/>
</dbReference>
<dbReference type="InterPro" id="IPR036388">
    <property type="entry name" value="WH-like_DNA-bd_sf"/>
</dbReference>
<evidence type="ECO:0000256" key="3">
    <source>
        <dbReference type="ARBA" id="ARBA00018111"/>
    </source>
</evidence>
<keyword evidence="10" id="KW-1185">Reference proteome</keyword>
<evidence type="ECO:0000259" key="6">
    <source>
        <dbReference type="Pfam" id="PF02631"/>
    </source>
</evidence>
<name>A0A9E8RYK5_9BACI</name>
<dbReference type="EMBL" id="CP106877">
    <property type="protein sequence ID" value="WAA12931.1"/>
    <property type="molecule type" value="Genomic_DNA"/>
</dbReference>
<evidence type="ECO:0000256" key="5">
    <source>
        <dbReference type="HAMAP-Rule" id="MF_01114"/>
    </source>
</evidence>
<accession>A0A9E8RYK5</accession>
<comment type="similarity">
    <text evidence="2 5">Belongs to the RecX family.</text>
</comment>
<evidence type="ECO:0000259" key="7">
    <source>
        <dbReference type="Pfam" id="PF21981"/>
    </source>
</evidence>